<dbReference type="GO" id="GO:0036064">
    <property type="term" value="C:ciliary basal body"/>
    <property type="evidence" value="ECO:0007669"/>
    <property type="project" value="TreeGrafter"/>
</dbReference>
<accession>A0AAD5U4B0</accession>
<dbReference type="InterPro" id="IPR051570">
    <property type="entry name" value="TBC1_cilium_biogenesis"/>
</dbReference>
<feature type="repeat" description="WD" evidence="3">
    <location>
        <begin position="192"/>
        <end position="224"/>
    </location>
</feature>
<dbReference type="GO" id="GO:0060271">
    <property type="term" value="P:cilium assembly"/>
    <property type="evidence" value="ECO:0007669"/>
    <property type="project" value="TreeGrafter"/>
</dbReference>
<evidence type="ECO:0000256" key="4">
    <source>
        <dbReference type="SAM" id="Coils"/>
    </source>
</evidence>
<protein>
    <submittedName>
        <fullName evidence="5">TBC1 domain member 31</fullName>
    </submittedName>
</protein>
<evidence type="ECO:0000313" key="6">
    <source>
        <dbReference type="Proteomes" id="UP001211065"/>
    </source>
</evidence>
<reference evidence="5" key="1">
    <citation type="submission" date="2020-05" db="EMBL/GenBank/DDBJ databases">
        <title>Phylogenomic resolution of chytrid fungi.</title>
        <authorList>
            <person name="Stajich J.E."/>
            <person name="Amses K."/>
            <person name="Simmons R."/>
            <person name="Seto K."/>
            <person name="Myers J."/>
            <person name="Bonds A."/>
            <person name="Quandt C.A."/>
            <person name="Barry K."/>
            <person name="Liu P."/>
            <person name="Grigoriev I."/>
            <person name="Longcore J.E."/>
            <person name="James T.Y."/>
        </authorList>
    </citation>
    <scope>NUCLEOTIDE SEQUENCE</scope>
    <source>
        <strain evidence="5">JEL0476</strain>
    </source>
</reference>
<proteinExistence type="predicted"/>
<dbReference type="InterPro" id="IPR036322">
    <property type="entry name" value="WD40_repeat_dom_sf"/>
</dbReference>
<dbReference type="Proteomes" id="UP001211065">
    <property type="component" value="Unassembled WGS sequence"/>
</dbReference>
<evidence type="ECO:0000313" key="5">
    <source>
        <dbReference type="EMBL" id="KAJ3223877.1"/>
    </source>
</evidence>
<dbReference type="InterPro" id="IPR001680">
    <property type="entry name" value="WD40_rpt"/>
</dbReference>
<dbReference type="PROSITE" id="PS50082">
    <property type="entry name" value="WD_REPEATS_2"/>
    <property type="match status" value="1"/>
</dbReference>
<dbReference type="AlphaFoldDB" id="A0AAD5U4B0"/>
<keyword evidence="4" id="KW-0175">Coiled coil</keyword>
<evidence type="ECO:0000256" key="3">
    <source>
        <dbReference type="PROSITE-ProRule" id="PRU00221"/>
    </source>
</evidence>
<dbReference type="PANTHER" id="PTHR19853:SF1">
    <property type="entry name" value="TBC1 DOMAIN FAMILY MEMBER 31"/>
    <property type="match status" value="1"/>
</dbReference>
<dbReference type="SUPFAM" id="SSF50978">
    <property type="entry name" value="WD40 repeat-like"/>
    <property type="match status" value="1"/>
</dbReference>
<keyword evidence="1 3" id="KW-0853">WD repeat</keyword>
<dbReference type="SMART" id="SM00320">
    <property type="entry name" value="WD40"/>
    <property type="match status" value="3"/>
</dbReference>
<sequence>MNLEKSKKSIYLSDSKSGKIWETLTWKKITQGKCRKGILLKIYNANFDSYKIDNLISTRKQVSFSNLCFSDFNFENNSNFNYLLGLVDDRGHIFKVDFPNNKYELVARAGIPAKFIIFNSIRKREVIVALADKSIHCYNFDSGNLIAKLTGYHKSNITFISCHPSENLCITTSKTEAIVWNTENWSRSRLLLGASNALVQQARFSNNGEYIVTSFDDFTIYIWQSDFSLLWKFEIDEQMKNKFEAETSVSGSNFYCQACSNSGEFLAYGGLTSTVLIWNLLEKVLITEILAVLSESGMMIFLDVVEGKQIAEISGSHYFKCFSISPDGSVISLIYLDQKFLTSILRLDTILNPALAQIESDEEDLDFENTSMKDGNFETISYSKPKKVELVQPNKTFFELIESKKETSEFNKKKLKKFLKQFGGFPSEHRVLIWRYLLKLPENRQSYEALVTKPNHPTFNDFRKKYPIKSDRLAKAMERILPINIANLISKAYEISFTTPSELLCGRGFNKNFKPLSEGTYPVFNEYPTYIVNFRSQMREKIRKEELEYLRRRKIAGEVTRLSEELKKDKKAWEAADWKTSDMIDKWWAATMDEEALRQERNIAMNAAEKEKRAAAMDVIAEARKSFLMQSLNNKSHQLNTIEKSIGLNEQNLNELQELEDLNSKFQEIEDEWSQRKEEMIRSRERLVYKESERIKSLVENISSVGINNEVKGSNAAIKPNFVNENIATGEENDFISSAAESFRKKNVAFHDIINNN</sequence>
<evidence type="ECO:0000256" key="2">
    <source>
        <dbReference type="ARBA" id="ARBA00022737"/>
    </source>
</evidence>
<organism evidence="5 6">
    <name type="scientific">Clydaea vesicula</name>
    <dbReference type="NCBI Taxonomy" id="447962"/>
    <lineage>
        <taxon>Eukaryota</taxon>
        <taxon>Fungi</taxon>
        <taxon>Fungi incertae sedis</taxon>
        <taxon>Chytridiomycota</taxon>
        <taxon>Chytridiomycota incertae sedis</taxon>
        <taxon>Chytridiomycetes</taxon>
        <taxon>Lobulomycetales</taxon>
        <taxon>Lobulomycetaceae</taxon>
        <taxon>Clydaea</taxon>
    </lineage>
</organism>
<keyword evidence="2" id="KW-0677">Repeat</keyword>
<dbReference type="InterPro" id="IPR015943">
    <property type="entry name" value="WD40/YVTN_repeat-like_dom_sf"/>
</dbReference>
<dbReference type="Gene3D" id="2.130.10.10">
    <property type="entry name" value="YVTN repeat-like/Quinoprotein amine dehydrogenase"/>
    <property type="match status" value="1"/>
</dbReference>
<keyword evidence="6" id="KW-1185">Reference proteome</keyword>
<dbReference type="Pfam" id="PF00400">
    <property type="entry name" value="WD40"/>
    <property type="match status" value="1"/>
</dbReference>
<gene>
    <name evidence="5" type="primary">WDR67</name>
    <name evidence="5" type="ORF">HK099_000597</name>
</gene>
<feature type="coiled-coil region" evidence="4">
    <location>
        <begin position="649"/>
        <end position="679"/>
    </location>
</feature>
<evidence type="ECO:0000256" key="1">
    <source>
        <dbReference type="ARBA" id="ARBA00022574"/>
    </source>
</evidence>
<comment type="caution">
    <text evidence="5">The sequence shown here is derived from an EMBL/GenBank/DDBJ whole genome shotgun (WGS) entry which is preliminary data.</text>
</comment>
<dbReference type="PANTHER" id="PTHR19853">
    <property type="entry name" value="WD REPEAT CONTAINING PROTEIN 3 WDR3"/>
    <property type="match status" value="1"/>
</dbReference>
<dbReference type="EMBL" id="JADGJW010000114">
    <property type="protein sequence ID" value="KAJ3223877.1"/>
    <property type="molecule type" value="Genomic_DNA"/>
</dbReference>
<name>A0AAD5U4B0_9FUNG</name>